<evidence type="ECO:0000259" key="3">
    <source>
        <dbReference type="Pfam" id="PF00685"/>
    </source>
</evidence>
<keyword evidence="2" id="KW-0808">Transferase</keyword>
<evidence type="ECO:0000313" key="5">
    <source>
        <dbReference type="RefSeq" id="XP_049311153.1"/>
    </source>
</evidence>
<gene>
    <name evidence="5" type="primary">LOC105225887</name>
</gene>
<proteinExistence type="inferred from homology"/>
<dbReference type="InterPro" id="IPR000863">
    <property type="entry name" value="Sulfotransferase_dom"/>
</dbReference>
<dbReference type="PANTHER" id="PTHR11783">
    <property type="entry name" value="SULFOTRANSFERASE SULT"/>
    <property type="match status" value="1"/>
</dbReference>
<dbReference type="Gene3D" id="3.40.50.300">
    <property type="entry name" value="P-loop containing nucleotide triphosphate hydrolases"/>
    <property type="match status" value="1"/>
</dbReference>
<evidence type="ECO:0000313" key="4">
    <source>
        <dbReference type="Proteomes" id="UP001652620"/>
    </source>
</evidence>
<accession>A0ABM3JPI7</accession>
<dbReference type="Pfam" id="PF00685">
    <property type="entry name" value="Sulfotransfer_1"/>
    <property type="match status" value="1"/>
</dbReference>
<reference evidence="5" key="1">
    <citation type="submission" date="2025-08" db="UniProtKB">
        <authorList>
            <consortium name="RefSeq"/>
        </authorList>
    </citation>
    <scope>IDENTIFICATION</scope>
    <source>
        <tissue evidence="5">Adult</tissue>
    </source>
</reference>
<dbReference type="GeneID" id="105225887"/>
<dbReference type="RefSeq" id="XP_049311153.1">
    <property type="nucleotide sequence ID" value="XM_049455196.1"/>
</dbReference>
<evidence type="ECO:0000256" key="1">
    <source>
        <dbReference type="ARBA" id="ARBA00005771"/>
    </source>
</evidence>
<organism evidence="4 5">
    <name type="scientific">Bactrocera dorsalis</name>
    <name type="common">Oriental fruit fly</name>
    <name type="synonym">Dacus dorsalis</name>
    <dbReference type="NCBI Taxonomy" id="27457"/>
    <lineage>
        <taxon>Eukaryota</taxon>
        <taxon>Metazoa</taxon>
        <taxon>Ecdysozoa</taxon>
        <taxon>Arthropoda</taxon>
        <taxon>Hexapoda</taxon>
        <taxon>Insecta</taxon>
        <taxon>Pterygota</taxon>
        <taxon>Neoptera</taxon>
        <taxon>Endopterygota</taxon>
        <taxon>Diptera</taxon>
        <taxon>Brachycera</taxon>
        <taxon>Muscomorpha</taxon>
        <taxon>Tephritoidea</taxon>
        <taxon>Tephritidae</taxon>
        <taxon>Bactrocera</taxon>
        <taxon>Bactrocera</taxon>
    </lineage>
</organism>
<dbReference type="SUPFAM" id="SSF52540">
    <property type="entry name" value="P-loop containing nucleoside triphosphate hydrolases"/>
    <property type="match status" value="1"/>
</dbReference>
<feature type="domain" description="Sulfotransferase" evidence="3">
    <location>
        <begin position="67"/>
        <end position="344"/>
    </location>
</feature>
<name>A0ABM3JPI7_BACDO</name>
<comment type="similarity">
    <text evidence="1">Belongs to the sulfotransferase 1 family.</text>
</comment>
<evidence type="ECO:0000256" key="2">
    <source>
        <dbReference type="ARBA" id="ARBA00022679"/>
    </source>
</evidence>
<dbReference type="InterPro" id="IPR027417">
    <property type="entry name" value="P-loop_NTPase"/>
</dbReference>
<keyword evidence="4" id="KW-1185">Reference proteome</keyword>
<protein>
    <submittedName>
        <fullName evidence="5">Sulfotransferase 1C4</fullName>
    </submittedName>
</protein>
<sequence>MNRLTQSKKMYTFPYEIVDVAPEINTELLQYFKGERTGFVQVGPEKYFFPHKYKLEAENFYNFCARPDDIWLATVPRSGTTWTQELVWLLEHDLDFDAAKQEPLSERFPFFEFSLFVHPEIKAELSAENSGDNKKLEFIEHFSRSGYKTLDEWPCNKRRFIKTHFPFSLLPPSVMQNKCKVIYVLRNPKDVAVSYYHLNRLFRTQGYIGDFHRYWDYFSRGLNPWLPYYSHISEALEHRHLSNILILNYEDMVSDLRGVILKLAAFLNRKISAEGLKNLIQHLDIKNFRENPSVNGSEMADVGVLLKGEAGFVRKGGNGKREELMNETDLKNRVDQWIHENMTKINICT</sequence>
<dbReference type="Proteomes" id="UP001652620">
    <property type="component" value="Chromosome 4"/>
</dbReference>